<feature type="transmembrane region" description="Helical" evidence="8">
    <location>
        <begin position="382"/>
        <end position="404"/>
    </location>
</feature>
<keyword evidence="5" id="KW-0653">Protein transport</keyword>
<dbReference type="CDD" id="cd17346">
    <property type="entry name" value="MFS_DtpA_like"/>
    <property type="match status" value="1"/>
</dbReference>
<evidence type="ECO:0000256" key="6">
    <source>
        <dbReference type="ARBA" id="ARBA00022989"/>
    </source>
</evidence>
<evidence type="ECO:0000313" key="10">
    <source>
        <dbReference type="EMBL" id="GAA3896808.1"/>
    </source>
</evidence>
<feature type="transmembrane region" description="Helical" evidence="8">
    <location>
        <begin position="410"/>
        <end position="430"/>
    </location>
</feature>
<dbReference type="PROSITE" id="PS01022">
    <property type="entry name" value="PTR2_1"/>
    <property type="match status" value="1"/>
</dbReference>
<dbReference type="InterPro" id="IPR050171">
    <property type="entry name" value="MFS_Transporters"/>
</dbReference>
<name>A0ABP7LAB4_9SPHN</name>
<dbReference type="SUPFAM" id="SSF103473">
    <property type="entry name" value="MFS general substrate transporter"/>
    <property type="match status" value="1"/>
</dbReference>
<feature type="transmembrane region" description="Helical" evidence="8">
    <location>
        <begin position="159"/>
        <end position="177"/>
    </location>
</feature>
<dbReference type="InterPro" id="IPR005279">
    <property type="entry name" value="Dipep/tripep_permease"/>
</dbReference>
<dbReference type="Proteomes" id="UP001500827">
    <property type="component" value="Unassembled WGS sequence"/>
</dbReference>
<dbReference type="InterPro" id="IPR036259">
    <property type="entry name" value="MFS_trans_sf"/>
</dbReference>
<evidence type="ECO:0000256" key="3">
    <source>
        <dbReference type="ARBA" id="ARBA00022475"/>
    </source>
</evidence>
<keyword evidence="11" id="KW-1185">Reference proteome</keyword>
<feature type="transmembrane region" description="Helical" evidence="8">
    <location>
        <begin position="72"/>
        <end position="91"/>
    </location>
</feature>
<dbReference type="InterPro" id="IPR020846">
    <property type="entry name" value="MFS_dom"/>
</dbReference>
<organism evidence="10 11">
    <name type="scientific">Sphingomonas limnosediminicola</name>
    <dbReference type="NCBI Taxonomy" id="940133"/>
    <lineage>
        <taxon>Bacteria</taxon>
        <taxon>Pseudomonadati</taxon>
        <taxon>Pseudomonadota</taxon>
        <taxon>Alphaproteobacteria</taxon>
        <taxon>Sphingomonadales</taxon>
        <taxon>Sphingomonadaceae</taxon>
        <taxon>Sphingomonas</taxon>
    </lineage>
</organism>
<dbReference type="NCBIfam" id="TIGR00924">
    <property type="entry name" value="yjdL_sub1_fam"/>
    <property type="match status" value="1"/>
</dbReference>
<keyword evidence="3" id="KW-1003">Cell membrane</keyword>
<feature type="transmembrane region" description="Helical" evidence="8">
    <location>
        <begin position="236"/>
        <end position="263"/>
    </location>
</feature>
<keyword evidence="5" id="KW-0571">Peptide transport</keyword>
<evidence type="ECO:0000313" key="11">
    <source>
        <dbReference type="Proteomes" id="UP001500827"/>
    </source>
</evidence>
<feature type="transmembrane region" description="Helical" evidence="8">
    <location>
        <begin position="283"/>
        <end position="304"/>
    </location>
</feature>
<evidence type="ECO:0000256" key="8">
    <source>
        <dbReference type="SAM" id="Phobius"/>
    </source>
</evidence>
<protein>
    <submittedName>
        <fullName evidence="10">Peptide MFS transporter</fullName>
    </submittedName>
</protein>
<keyword evidence="2" id="KW-0813">Transport</keyword>
<dbReference type="PANTHER" id="PTHR23517:SF15">
    <property type="entry name" value="PROTON-DEPENDENT OLIGOPEPTIDE FAMILY TRANSPORT PROTEIN"/>
    <property type="match status" value="1"/>
</dbReference>
<evidence type="ECO:0000256" key="2">
    <source>
        <dbReference type="ARBA" id="ARBA00022448"/>
    </source>
</evidence>
<gene>
    <name evidence="10" type="ORF">GCM10022276_14720</name>
</gene>
<dbReference type="Gene3D" id="1.20.1250.20">
    <property type="entry name" value="MFS general substrate transporter like domains"/>
    <property type="match status" value="2"/>
</dbReference>
<evidence type="ECO:0000256" key="4">
    <source>
        <dbReference type="ARBA" id="ARBA00022692"/>
    </source>
</evidence>
<dbReference type="InterPro" id="IPR018456">
    <property type="entry name" value="PTR2_symporter_CS"/>
</dbReference>
<dbReference type="Pfam" id="PF00854">
    <property type="entry name" value="PTR2"/>
    <property type="match status" value="2"/>
</dbReference>
<keyword evidence="6 8" id="KW-1133">Transmembrane helix</keyword>
<dbReference type="PROSITE" id="PS50850">
    <property type="entry name" value="MFS"/>
    <property type="match status" value="1"/>
</dbReference>
<evidence type="ECO:0000256" key="5">
    <source>
        <dbReference type="ARBA" id="ARBA00022856"/>
    </source>
</evidence>
<reference evidence="11" key="1">
    <citation type="journal article" date="2019" name="Int. J. Syst. Evol. Microbiol.">
        <title>The Global Catalogue of Microorganisms (GCM) 10K type strain sequencing project: providing services to taxonomists for standard genome sequencing and annotation.</title>
        <authorList>
            <consortium name="The Broad Institute Genomics Platform"/>
            <consortium name="The Broad Institute Genome Sequencing Center for Infectious Disease"/>
            <person name="Wu L."/>
            <person name="Ma J."/>
        </authorList>
    </citation>
    <scope>NUCLEOTIDE SEQUENCE [LARGE SCALE GENOMIC DNA]</scope>
    <source>
        <strain evidence="11">JCM 17543</strain>
    </source>
</reference>
<feature type="transmembrane region" description="Helical" evidence="8">
    <location>
        <begin position="183"/>
        <end position="206"/>
    </location>
</feature>
<evidence type="ECO:0000259" key="9">
    <source>
        <dbReference type="PROSITE" id="PS50850"/>
    </source>
</evidence>
<comment type="caution">
    <text evidence="10">The sequence shown here is derived from an EMBL/GenBank/DDBJ whole genome shotgun (WGS) entry which is preliminary data.</text>
</comment>
<feature type="transmembrane region" description="Helical" evidence="8">
    <location>
        <begin position="316"/>
        <end position="338"/>
    </location>
</feature>
<dbReference type="EMBL" id="BAABBM010000001">
    <property type="protein sequence ID" value="GAA3896808.1"/>
    <property type="molecule type" value="Genomic_DNA"/>
</dbReference>
<evidence type="ECO:0000256" key="7">
    <source>
        <dbReference type="ARBA" id="ARBA00023136"/>
    </source>
</evidence>
<feature type="domain" description="Major facilitator superfamily (MFS) profile" evidence="9">
    <location>
        <begin position="1"/>
        <end position="212"/>
    </location>
</feature>
<evidence type="ECO:0000256" key="1">
    <source>
        <dbReference type="ARBA" id="ARBA00004651"/>
    </source>
</evidence>
<dbReference type="PANTHER" id="PTHR23517">
    <property type="entry name" value="RESISTANCE PROTEIN MDTM, PUTATIVE-RELATED-RELATED"/>
    <property type="match status" value="1"/>
</dbReference>
<keyword evidence="4 8" id="KW-0812">Transmembrane</keyword>
<dbReference type="RefSeq" id="WP_344699031.1">
    <property type="nucleotide sequence ID" value="NZ_BAABBM010000001.1"/>
</dbReference>
<comment type="subcellular location">
    <subcellularLocation>
        <location evidence="1">Cell membrane</location>
        <topology evidence="1">Multi-pass membrane protein</topology>
    </subcellularLocation>
</comment>
<proteinExistence type="predicted"/>
<keyword evidence="7 8" id="KW-0472">Membrane</keyword>
<feature type="transmembrane region" description="Helical" evidence="8">
    <location>
        <begin position="350"/>
        <end position="370"/>
    </location>
</feature>
<sequence>MRGKHPIGLAVLAGTELAERFSYYGMTALLALYMRKQLLLPGHVEHVIGLAGLRHLFEFRGPMSDQAFASLIYGWYGGLVYFTPLIGGWVADRWLGTKRTVVAGALLMSAGHLAMSLDATFLIALILLIVGSGFLKGNIAAQVGTLYPKDAESLRERGFTIFSTAINIGAVAGPIATGTTAIVYGWHAGFALAAALMLLALIVYLIGSRTLPSHREVRSEKVVHPPLTHDETVRTWCLLAVIALMIPVSVTYTMVWNIGVVWVDGHVDLASPFGTVPASWFNSVDSFASIVIAPVLIALWAWQARRKSEPVSITKIALGAFITGLSALLLALGCLTAGSDGRVSVVWPLLGWFGMGVGFMWYWPIALSLVSSAAPPKVNATLMGGTYLALFFGSAIMGWVGSFYDQMGNGAFWTMDAAISLVSALVIVALKKPLTRILEPADQSPG</sequence>
<dbReference type="InterPro" id="IPR000109">
    <property type="entry name" value="POT_fam"/>
</dbReference>
<feature type="transmembrane region" description="Helical" evidence="8">
    <location>
        <begin position="123"/>
        <end position="147"/>
    </location>
</feature>
<accession>A0ABP7LAB4</accession>